<name>A0A5C6TQ73_9BURK</name>
<evidence type="ECO:0000256" key="1">
    <source>
        <dbReference type="SAM" id="MobiDB-lite"/>
    </source>
</evidence>
<organism evidence="2 3">
    <name type="scientific">Piscinibacter aquaticus</name>
    <dbReference type="NCBI Taxonomy" id="392597"/>
    <lineage>
        <taxon>Bacteria</taxon>
        <taxon>Pseudomonadati</taxon>
        <taxon>Pseudomonadota</taxon>
        <taxon>Betaproteobacteria</taxon>
        <taxon>Burkholderiales</taxon>
        <taxon>Sphaerotilaceae</taxon>
        <taxon>Piscinibacter</taxon>
    </lineage>
</organism>
<comment type="caution">
    <text evidence="2">The sequence shown here is derived from an EMBL/GenBank/DDBJ whole genome shotgun (WGS) entry which is preliminary data.</text>
</comment>
<gene>
    <name evidence="2" type="ORF">FSC37_23200</name>
</gene>
<reference evidence="2 3" key="1">
    <citation type="submission" date="2019-08" db="EMBL/GenBank/DDBJ databases">
        <authorList>
            <person name="Khan S.A."/>
            <person name="Jeon C.O."/>
            <person name="Jeong S.E."/>
        </authorList>
    </citation>
    <scope>NUCLEOTIDE SEQUENCE [LARGE SCALE GENOMIC DNA]</scope>
    <source>
        <strain evidence="3">IMCC1728</strain>
    </source>
</reference>
<dbReference type="EMBL" id="VOPW01000003">
    <property type="protein sequence ID" value="TXC62085.1"/>
    <property type="molecule type" value="Genomic_DNA"/>
</dbReference>
<dbReference type="AlphaFoldDB" id="A0A5C6TQ73"/>
<protein>
    <submittedName>
        <fullName evidence="2">Uncharacterized protein</fullName>
    </submittedName>
</protein>
<dbReference type="Proteomes" id="UP000321832">
    <property type="component" value="Unassembled WGS sequence"/>
</dbReference>
<feature type="region of interest" description="Disordered" evidence="1">
    <location>
        <begin position="67"/>
        <end position="91"/>
    </location>
</feature>
<keyword evidence="3" id="KW-1185">Reference proteome</keyword>
<proteinExistence type="predicted"/>
<evidence type="ECO:0000313" key="2">
    <source>
        <dbReference type="EMBL" id="TXC62085.1"/>
    </source>
</evidence>
<accession>A0A5C6TQ73</accession>
<sequence>MKRELTVIVGGVATPGVRIEPASAAVGAHTLTPYRANARWTRVWLRPAAPFAVPAGPPEPTLRLSFNTPQGTVSGTRRLGTVPSLLEREGL</sequence>
<evidence type="ECO:0000313" key="3">
    <source>
        <dbReference type="Proteomes" id="UP000321832"/>
    </source>
</evidence>